<feature type="compositionally biased region" description="Low complexity" evidence="1">
    <location>
        <begin position="80"/>
        <end position="93"/>
    </location>
</feature>
<evidence type="ECO:0000259" key="2">
    <source>
        <dbReference type="Pfam" id="PF16103"/>
    </source>
</evidence>
<accession>A0A231HA87</accession>
<feature type="domain" description="DUF4822" evidence="2">
    <location>
        <begin position="96"/>
        <end position="215"/>
    </location>
</feature>
<dbReference type="Gene3D" id="2.40.128.540">
    <property type="entry name" value="Domain of unknown function DUF4822"/>
    <property type="match status" value="1"/>
</dbReference>
<evidence type="ECO:0000313" key="3">
    <source>
        <dbReference type="EMBL" id="OXR45780.1"/>
    </source>
</evidence>
<proteinExistence type="predicted"/>
<dbReference type="Proteomes" id="UP000215506">
    <property type="component" value="Unassembled WGS sequence"/>
</dbReference>
<feature type="region of interest" description="Disordered" evidence="1">
    <location>
        <begin position="74"/>
        <end position="93"/>
    </location>
</feature>
<evidence type="ECO:0000313" key="4">
    <source>
        <dbReference type="Proteomes" id="UP000215506"/>
    </source>
</evidence>
<gene>
    <name evidence="3" type="ORF">B7C42_02072</name>
</gene>
<keyword evidence="4" id="KW-1185">Reference proteome</keyword>
<dbReference type="InterPro" id="IPR032247">
    <property type="entry name" value="DUF4822"/>
</dbReference>
<protein>
    <recommendedName>
        <fullName evidence="2">DUF4822 domain-containing protein</fullName>
    </recommendedName>
</protein>
<sequence length="217" mass="23141">MSDIEYKYWTLYLLFVQAQCRGHRVALRTARPADLEAAAHDREECALYKLASALAAVAAAGLLAACGGHDDTGANPPAPATSSAPAPASAGSPAALLASTPWETTAARDAQGRPVARTDSTVANYVGFAYFDPDGTFTMYNLDDTPKMHGDWSVSPDGRTRTIVAKNAAGQEQFRRVVEIVTLDGTTFTYRVHPDAADRATYYDIVHTPTAHPEPAA</sequence>
<dbReference type="RefSeq" id="WP_094025091.1">
    <property type="nucleotide sequence ID" value="NZ_NGAF01000003.1"/>
</dbReference>
<dbReference type="AlphaFoldDB" id="A0A231HA87"/>
<reference evidence="3 4" key="1">
    <citation type="submission" date="2017-07" db="EMBL/GenBank/DDBJ databases">
        <title>First draft Genome Sequence of Nocardia cerradoensis isolated from human infection.</title>
        <authorList>
            <person name="Carrasco G."/>
        </authorList>
    </citation>
    <scope>NUCLEOTIDE SEQUENCE [LARGE SCALE GENOMIC DNA]</scope>
    <source>
        <strain evidence="3 4">CNM20130759</strain>
    </source>
</reference>
<name>A0A231HA87_9NOCA</name>
<evidence type="ECO:0000256" key="1">
    <source>
        <dbReference type="SAM" id="MobiDB-lite"/>
    </source>
</evidence>
<organism evidence="3 4">
    <name type="scientific">Nocardia cerradoensis</name>
    <dbReference type="NCBI Taxonomy" id="85688"/>
    <lineage>
        <taxon>Bacteria</taxon>
        <taxon>Bacillati</taxon>
        <taxon>Actinomycetota</taxon>
        <taxon>Actinomycetes</taxon>
        <taxon>Mycobacteriales</taxon>
        <taxon>Nocardiaceae</taxon>
        <taxon>Nocardia</taxon>
    </lineage>
</organism>
<dbReference type="Pfam" id="PF16103">
    <property type="entry name" value="DUF4822"/>
    <property type="match status" value="1"/>
</dbReference>
<comment type="caution">
    <text evidence="3">The sequence shown here is derived from an EMBL/GenBank/DDBJ whole genome shotgun (WGS) entry which is preliminary data.</text>
</comment>
<dbReference type="EMBL" id="NGAF01000003">
    <property type="protein sequence ID" value="OXR45780.1"/>
    <property type="molecule type" value="Genomic_DNA"/>
</dbReference>